<accession>A0A518GAJ1</accession>
<feature type="chain" id="PRO_5022166584" evidence="1">
    <location>
        <begin position="37"/>
        <end position="289"/>
    </location>
</feature>
<keyword evidence="3" id="KW-1185">Reference proteome</keyword>
<keyword evidence="1" id="KW-0732">Signal</keyword>
<dbReference type="SUPFAM" id="SSF53474">
    <property type="entry name" value="alpha/beta-Hydrolases"/>
    <property type="match status" value="1"/>
</dbReference>
<evidence type="ECO:0000256" key="1">
    <source>
        <dbReference type="SAM" id="SignalP"/>
    </source>
</evidence>
<name>A0A518GAJ1_9BACT</name>
<keyword evidence="2" id="KW-0378">Hydrolase</keyword>
<organism evidence="2 3">
    <name type="scientific">Aureliella helgolandensis</name>
    <dbReference type="NCBI Taxonomy" id="2527968"/>
    <lineage>
        <taxon>Bacteria</taxon>
        <taxon>Pseudomonadati</taxon>
        <taxon>Planctomycetota</taxon>
        <taxon>Planctomycetia</taxon>
        <taxon>Pirellulales</taxon>
        <taxon>Pirellulaceae</taxon>
        <taxon>Aureliella</taxon>
    </lineage>
</organism>
<dbReference type="Proteomes" id="UP000318017">
    <property type="component" value="Chromosome"/>
</dbReference>
<feature type="signal peptide" evidence="1">
    <location>
        <begin position="1"/>
        <end position="36"/>
    </location>
</feature>
<dbReference type="GO" id="GO:0016787">
    <property type="term" value="F:hydrolase activity"/>
    <property type="evidence" value="ECO:0007669"/>
    <property type="project" value="UniProtKB-KW"/>
</dbReference>
<dbReference type="OrthoDB" id="234896at2"/>
<dbReference type="AlphaFoldDB" id="A0A518GAJ1"/>
<evidence type="ECO:0000313" key="3">
    <source>
        <dbReference type="Proteomes" id="UP000318017"/>
    </source>
</evidence>
<dbReference type="EMBL" id="CP036298">
    <property type="protein sequence ID" value="QDV25618.1"/>
    <property type="molecule type" value="Genomic_DNA"/>
</dbReference>
<dbReference type="RefSeq" id="WP_145080941.1">
    <property type="nucleotide sequence ID" value="NZ_CP036298.1"/>
</dbReference>
<evidence type="ECO:0000313" key="2">
    <source>
        <dbReference type="EMBL" id="QDV25618.1"/>
    </source>
</evidence>
<sequence length="289" mass="32155" precursor="true">MLQHRHRFCGTRATCQLLLLWACVAAPLCGQTPTWAERTEQWNGFPQHHLTIAARPAYLVAPEVPPALDKQGKPLWIWRARFPGFHAEMDIDLVKRGYHIAYVDVAGMFGGPQAMEIGDAFYQHLTGKLGFSDRPVLEGVSRGGLFVYNWAARHPERVACIYCDTPVLDFNSWPGGKGTGLGAPREWQQCLEAYGLSEDEAVQFPQIPVHQTAVIAQARIPLLHIVSESDRVVPPAENTYLVKQRLEAQSGSMEVISVPQGTEKSNGHHFTHPAPDQVVQFILKHTGQP</sequence>
<dbReference type="Gene3D" id="3.40.50.1820">
    <property type="entry name" value="alpha/beta hydrolase"/>
    <property type="match status" value="1"/>
</dbReference>
<dbReference type="InterPro" id="IPR029058">
    <property type="entry name" value="AB_hydrolase_fold"/>
</dbReference>
<protein>
    <submittedName>
        <fullName evidence="2">Alpha/beta hydrolase family protein</fullName>
    </submittedName>
</protein>
<gene>
    <name evidence="2" type="ORF">Q31a_39440</name>
</gene>
<dbReference type="KEGG" id="ahel:Q31a_39440"/>
<proteinExistence type="predicted"/>
<reference evidence="2 3" key="1">
    <citation type="submission" date="2019-02" db="EMBL/GenBank/DDBJ databases">
        <title>Deep-cultivation of Planctomycetes and their phenomic and genomic characterization uncovers novel biology.</title>
        <authorList>
            <person name="Wiegand S."/>
            <person name="Jogler M."/>
            <person name="Boedeker C."/>
            <person name="Pinto D."/>
            <person name="Vollmers J."/>
            <person name="Rivas-Marin E."/>
            <person name="Kohn T."/>
            <person name="Peeters S.H."/>
            <person name="Heuer A."/>
            <person name="Rast P."/>
            <person name="Oberbeckmann S."/>
            <person name="Bunk B."/>
            <person name="Jeske O."/>
            <person name="Meyerdierks A."/>
            <person name="Storesund J.E."/>
            <person name="Kallscheuer N."/>
            <person name="Luecker S."/>
            <person name="Lage O.M."/>
            <person name="Pohl T."/>
            <person name="Merkel B.J."/>
            <person name="Hornburger P."/>
            <person name="Mueller R.-W."/>
            <person name="Bruemmer F."/>
            <person name="Labrenz M."/>
            <person name="Spormann A.M."/>
            <person name="Op den Camp H."/>
            <person name="Overmann J."/>
            <person name="Amann R."/>
            <person name="Jetten M.S.M."/>
            <person name="Mascher T."/>
            <person name="Medema M.H."/>
            <person name="Devos D.P."/>
            <person name="Kaster A.-K."/>
            <person name="Ovreas L."/>
            <person name="Rohde M."/>
            <person name="Galperin M.Y."/>
            <person name="Jogler C."/>
        </authorList>
    </citation>
    <scope>NUCLEOTIDE SEQUENCE [LARGE SCALE GENOMIC DNA]</scope>
    <source>
        <strain evidence="2 3">Q31a</strain>
    </source>
</reference>